<gene>
    <name evidence="1" type="ORF">J0X19_03780</name>
</gene>
<comment type="caution">
    <text evidence="1">The sequence shown here is derived from an EMBL/GenBank/DDBJ whole genome shotgun (WGS) entry which is preliminary data.</text>
</comment>
<evidence type="ECO:0000313" key="2">
    <source>
        <dbReference type="Proteomes" id="UP000664144"/>
    </source>
</evidence>
<organism evidence="1 2">
    <name type="scientific">Hymenobacter telluris</name>
    <dbReference type="NCBI Taxonomy" id="2816474"/>
    <lineage>
        <taxon>Bacteria</taxon>
        <taxon>Pseudomonadati</taxon>
        <taxon>Bacteroidota</taxon>
        <taxon>Cytophagia</taxon>
        <taxon>Cytophagales</taxon>
        <taxon>Hymenobacteraceae</taxon>
        <taxon>Hymenobacter</taxon>
    </lineage>
</organism>
<reference evidence="1" key="1">
    <citation type="submission" date="2021-03" db="EMBL/GenBank/DDBJ databases">
        <authorList>
            <person name="Kim M.K."/>
        </authorList>
    </citation>
    <scope>NUCLEOTIDE SEQUENCE</scope>
    <source>
        <strain evidence="1">BT186</strain>
    </source>
</reference>
<accession>A0A939JB85</accession>
<evidence type="ECO:0000313" key="1">
    <source>
        <dbReference type="EMBL" id="MBO0357055.1"/>
    </source>
</evidence>
<name>A0A939JB85_9BACT</name>
<sequence>MPPQFPPWAAVYHYFYRWQRLGLWQQLHTVVNVPDRVVWVAHSPRRWVVERTFA</sequence>
<keyword evidence="2" id="KW-1185">Reference proteome</keyword>
<dbReference type="AlphaFoldDB" id="A0A939JB85"/>
<proteinExistence type="predicted"/>
<dbReference type="Proteomes" id="UP000664144">
    <property type="component" value="Unassembled WGS sequence"/>
</dbReference>
<protein>
    <submittedName>
        <fullName evidence="1">Transposase</fullName>
    </submittedName>
</protein>
<dbReference type="EMBL" id="JAFLQZ010000002">
    <property type="protein sequence ID" value="MBO0357055.1"/>
    <property type="molecule type" value="Genomic_DNA"/>
</dbReference>